<proteinExistence type="predicted"/>
<reference evidence="1" key="1">
    <citation type="submission" date="2023-04" db="EMBL/GenBank/DDBJ databases">
        <title>Draft Genome sequencing of Naganishia species isolated from polar environments using Oxford Nanopore Technology.</title>
        <authorList>
            <person name="Leo P."/>
            <person name="Venkateswaran K."/>
        </authorList>
    </citation>
    <scope>NUCLEOTIDE SEQUENCE</scope>
    <source>
        <strain evidence="1">DBVPG 5303</strain>
    </source>
</reference>
<accession>A0ACC2XUG0</accession>
<gene>
    <name evidence="1" type="ORF">QFC24_001686</name>
</gene>
<keyword evidence="2" id="KW-1185">Reference proteome</keyword>
<dbReference type="EMBL" id="JASBWV010000004">
    <property type="protein sequence ID" value="KAJ9126656.1"/>
    <property type="molecule type" value="Genomic_DNA"/>
</dbReference>
<protein>
    <submittedName>
        <fullName evidence="1">Uncharacterized protein</fullName>
    </submittedName>
</protein>
<dbReference type="Proteomes" id="UP001234202">
    <property type="component" value="Unassembled WGS sequence"/>
</dbReference>
<name>A0ACC2XUG0_9TREE</name>
<organism evidence="1 2">
    <name type="scientific">Naganishia onofrii</name>
    <dbReference type="NCBI Taxonomy" id="1851511"/>
    <lineage>
        <taxon>Eukaryota</taxon>
        <taxon>Fungi</taxon>
        <taxon>Dikarya</taxon>
        <taxon>Basidiomycota</taxon>
        <taxon>Agaricomycotina</taxon>
        <taxon>Tremellomycetes</taxon>
        <taxon>Filobasidiales</taxon>
        <taxon>Filobasidiaceae</taxon>
        <taxon>Naganishia</taxon>
    </lineage>
</organism>
<evidence type="ECO:0000313" key="1">
    <source>
        <dbReference type="EMBL" id="KAJ9126656.1"/>
    </source>
</evidence>
<evidence type="ECO:0000313" key="2">
    <source>
        <dbReference type="Proteomes" id="UP001234202"/>
    </source>
</evidence>
<comment type="caution">
    <text evidence="1">The sequence shown here is derived from an EMBL/GenBank/DDBJ whole genome shotgun (WGS) entry which is preliminary data.</text>
</comment>
<sequence>MESCPNCPTYDDRGRNTYKTGKARMTGMRTEKPLPPLTPRTTAGEGSSGHLSYASRTSHPEIYESSSGALEMQYRRRQRKPDIPASNNGTQRRTPITDTSKSLAENDKEFLDINEVEEEITCPICMSILLNGLQHLLRHAELEQPLLLRADTYSVADVDWNGYEATVWEAQRVVWREDLAAIEGERTRQVEDREREQQAQGNQEQSFGYIARHRPILGDFLYVACLGLITAEPSASYLLRFAFRLSDLLSLGAPRDTPVMDSGAQLRDYIRPDPVSSFLDEVSRLRREIRTERDHYLSTTLQASFRSPSMSLDTSPPADPHDFIPSLASDREWQYGPTGVNAAYASSLEGLGSRFRDLGTGRS</sequence>